<proteinExistence type="predicted"/>
<protein>
    <submittedName>
        <fullName evidence="1">DUF507 family protein</fullName>
    </submittedName>
</protein>
<organism evidence="1 2">
    <name type="scientific">Candidatus Nitronereus thalassa</name>
    <dbReference type="NCBI Taxonomy" id="3020898"/>
    <lineage>
        <taxon>Bacteria</taxon>
        <taxon>Pseudomonadati</taxon>
        <taxon>Nitrospirota</taxon>
        <taxon>Nitrospiria</taxon>
        <taxon>Nitrospirales</taxon>
        <taxon>Nitrospiraceae</taxon>
        <taxon>Candidatus Nitronereus</taxon>
    </lineage>
</organism>
<evidence type="ECO:0000313" key="1">
    <source>
        <dbReference type="EMBL" id="MDT7041375.1"/>
    </source>
</evidence>
<gene>
    <name evidence="1" type="ORF">PPG34_03380</name>
</gene>
<keyword evidence="2" id="KW-1185">Reference proteome</keyword>
<name>A0ABU3K4T9_9BACT</name>
<comment type="caution">
    <text evidence="1">The sequence shown here is derived from an EMBL/GenBank/DDBJ whole genome shotgun (WGS) entry which is preliminary data.</text>
</comment>
<dbReference type="Proteomes" id="UP001250932">
    <property type="component" value="Unassembled WGS sequence"/>
</dbReference>
<evidence type="ECO:0000313" key="2">
    <source>
        <dbReference type="Proteomes" id="UP001250932"/>
    </source>
</evidence>
<dbReference type="RefSeq" id="WP_313831729.1">
    <property type="nucleotide sequence ID" value="NZ_JAQOUE010000001.1"/>
</dbReference>
<reference evidence="1 2" key="1">
    <citation type="journal article" date="2023" name="ISME J.">
        <title>Cultivation and genomic characterization of novel and ubiquitous marine nitrite-oxidizing bacteria from the Nitrospirales.</title>
        <authorList>
            <person name="Mueller A.J."/>
            <person name="Daebeler A."/>
            <person name="Herbold C.W."/>
            <person name="Kirkegaard R.H."/>
            <person name="Daims H."/>
        </authorList>
    </citation>
    <scope>NUCLEOTIDE SEQUENCE [LARGE SCALE GENOMIC DNA]</scope>
    <source>
        <strain evidence="1 2">EB</strain>
    </source>
</reference>
<accession>A0ABU3K4T9</accession>
<dbReference type="Pfam" id="PF04368">
    <property type="entry name" value="DUF507"/>
    <property type="match status" value="1"/>
</dbReference>
<sequence length="94" mass="10997">MMRMSKERIRFIATAILEKLKDDHLFEVTGSKDRLIDSLEKAIDNELSLEDRLNAEVRGMLKQYEAEFDSGRADYQKMFLMVKSKLVKERGIVL</sequence>
<dbReference type="InterPro" id="IPR007463">
    <property type="entry name" value="DUF507"/>
</dbReference>
<dbReference type="EMBL" id="JAQOUE010000001">
    <property type="protein sequence ID" value="MDT7041375.1"/>
    <property type="molecule type" value="Genomic_DNA"/>
</dbReference>